<dbReference type="EMBL" id="BKCJ010148647">
    <property type="protein sequence ID" value="GEY05693.1"/>
    <property type="molecule type" value="Genomic_DNA"/>
</dbReference>
<dbReference type="Pfam" id="PF25597">
    <property type="entry name" value="SH3_retrovirus"/>
    <property type="match status" value="1"/>
</dbReference>
<dbReference type="AlphaFoldDB" id="A0A699HLQ0"/>
<feature type="compositionally biased region" description="Low complexity" evidence="1">
    <location>
        <begin position="547"/>
        <end position="560"/>
    </location>
</feature>
<name>A0A699HLQ0_TANCI</name>
<accession>A0A699HLQ0</accession>
<dbReference type="PANTHER" id="PTHR11439">
    <property type="entry name" value="GAG-POL-RELATED RETROTRANSPOSON"/>
    <property type="match status" value="1"/>
</dbReference>
<dbReference type="PANTHER" id="PTHR11439:SF517">
    <property type="entry name" value="CYSTEINE-RICH RLK (RECEPTOR-LIKE PROTEIN KINASE) 8"/>
    <property type="match status" value="1"/>
</dbReference>
<evidence type="ECO:0000259" key="2">
    <source>
        <dbReference type="Pfam" id="PF25597"/>
    </source>
</evidence>
<protein>
    <submittedName>
        <fullName evidence="3">Retrovirus-related Pol polyprotein from transposon TNT 1-94</fullName>
    </submittedName>
</protein>
<feature type="domain" description="Retroviral polymerase SH3-like" evidence="2">
    <location>
        <begin position="427"/>
        <end position="470"/>
    </location>
</feature>
<proteinExistence type="predicted"/>
<dbReference type="CDD" id="cd09272">
    <property type="entry name" value="RNase_HI_RT_Ty1"/>
    <property type="match status" value="1"/>
</dbReference>
<dbReference type="InterPro" id="IPR057670">
    <property type="entry name" value="SH3_retrovirus"/>
</dbReference>
<evidence type="ECO:0000256" key="1">
    <source>
        <dbReference type="SAM" id="MobiDB-lite"/>
    </source>
</evidence>
<feature type="compositionally biased region" description="Polar residues" evidence="1">
    <location>
        <begin position="372"/>
        <end position="406"/>
    </location>
</feature>
<feature type="region of interest" description="Disordered" evidence="1">
    <location>
        <begin position="372"/>
        <end position="414"/>
    </location>
</feature>
<comment type="caution">
    <text evidence="3">The sequence shown here is derived from an EMBL/GenBank/DDBJ whole genome shotgun (WGS) entry which is preliminary data.</text>
</comment>
<feature type="compositionally biased region" description="Polar residues" evidence="1">
    <location>
        <begin position="535"/>
        <end position="546"/>
    </location>
</feature>
<gene>
    <name evidence="3" type="ORF">Tci_377667</name>
</gene>
<evidence type="ECO:0000313" key="3">
    <source>
        <dbReference type="EMBL" id="GEY05693.1"/>
    </source>
</evidence>
<sequence>MILNSLQNGPLVWPIVVEEDGTTRTKKYEELSVAEKLQADCDLKATNIILQGLPPDVYAIVNHHKVAKEIWDRVKFLMQGTKLSLQEKECNLYDEFDKFSFVKDSLQPTINLELALIRETRPPFKTAGLLCNKFKRGKDKVMLALAIRAMHSAEEANAAWFKEKAMLAEAQESTQILDEKQLAFLADPGTLYGQAAQTTIPNTVAFQTEDLDAYDSDCDDVSNAKATLMANLSNYSSGVISEKAQRIKPTLYDGSVISSQHVASSVIDNEETLILEEVSRSKILAKQNDPMSKEKKVNTTPIKYVELNRLSKDFGKRFVPQQELSDEQAFWLQTSHPNTDQSASSLVKIKAPKELPKDVLLSVMNSTTLNGESVNLKSSNTADSNTPLLPSTGLKSSTSASRSQPIDSGCSKHMTGNRSQLMNFDLGKLNAKADIGIFVGYVPAKKAFRIYNKRTWKDMETIHVMFDELTAMTPATSSSGLVLNPVPQQPFNPPTKNDWDRLLQPMFDEYFNPSSSVVFPVPVADAPRSVDIAGSPSSTTIDQDAPSSTNQQQQSSIISQDTLMVEKNKLDEDLQGTPVDATLYCGMIGSLMYLTSRYGMSLTAYSVVDHAGCQDTRCSTSGSAQFLDYGFTFNKIPLYCDNKSAIALCCNNVQHSKAKHIDIRYHFIKEQVEDEIVELYFVWTEYQLANIFTKPLPRQRLNFWIEKLGMRSMSLEMLKRLAEKEDE</sequence>
<organism evidence="3">
    <name type="scientific">Tanacetum cinerariifolium</name>
    <name type="common">Dalmatian daisy</name>
    <name type="synonym">Chrysanthemum cinerariifolium</name>
    <dbReference type="NCBI Taxonomy" id="118510"/>
    <lineage>
        <taxon>Eukaryota</taxon>
        <taxon>Viridiplantae</taxon>
        <taxon>Streptophyta</taxon>
        <taxon>Embryophyta</taxon>
        <taxon>Tracheophyta</taxon>
        <taxon>Spermatophyta</taxon>
        <taxon>Magnoliopsida</taxon>
        <taxon>eudicotyledons</taxon>
        <taxon>Gunneridae</taxon>
        <taxon>Pentapetalae</taxon>
        <taxon>asterids</taxon>
        <taxon>campanulids</taxon>
        <taxon>Asterales</taxon>
        <taxon>Asteraceae</taxon>
        <taxon>Asteroideae</taxon>
        <taxon>Anthemideae</taxon>
        <taxon>Anthemidinae</taxon>
        <taxon>Tanacetum</taxon>
    </lineage>
</organism>
<reference evidence="3" key="1">
    <citation type="journal article" date="2019" name="Sci. Rep.">
        <title>Draft genome of Tanacetum cinerariifolium, the natural source of mosquito coil.</title>
        <authorList>
            <person name="Yamashiro T."/>
            <person name="Shiraishi A."/>
            <person name="Satake H."/>
            <person name="Nakayama K."/>
        </authorList>
    </citation>
    <scope>NUCLEOTIDE SEQUENCE</scope>
</reference>
<feature type="region of interest" description="Disordered" evidence="1">
    <location>
        <begin position="530"/>
        <end position="560"/>
    </location>
</feature>